<gene>
    <name evidence="7" type="ORF">FYJ39_15245</name>
</gene>
<keyword evidence="4" id="KW-0788">Thiol protease</keyword>
<sequence length="340" mass="36890">MAAPAAVLAVKAALVAATDQRARTAVLSVVAAVLTPFILIIVVLLCTLSGTANHNNAAVDLTFHGGYLSSEMPAEYRMYIEKMRESFSDLDEVLTEINDMCEDGGVDDYRVKAIFYALFFGADQPRMSDEDYRTFADCFVTYAERQDEDGNSYTVAVPITNLEIIYSNLESVLNRVITPEDKSNAQRIYTQAKYGSAGGGEGGNGLPPGIAMGDGSFKALMEEATKYIGWPYVWGGSSPSTSFDCSGYVCWVYTQSGVYNLPRTTAQGIFDQCSVVSREEAKPGDLIFFTGTYASGSPVSHIGIYVGKNQMLHCGNPIGYANIDSAYWSSHFYAMGRLPG</sequence>
<dbReference type="Proteomes" id="UP000429958">
    <property type="component" value="Unassembled WGS sequence"/>
</dbReference>
<proteinExistence type="inferred from homology"/>
<organism evidence="7 8">
    <name type="scientific">Clostridium porci</name>
    <dbReference type="NCBI Taxonomy" id="2605778"/>
    <lineage>
        <taxon>Bacteria</taxon>
        <taxon>Bacillati</taxon>
        <taxon>Bacillota</taxon>
        <taxon>Clostridia</taxon>
        <taxon>Eubacteriales</taxon>
        <taxon>Clostridiaceae</taxon>
        <taxon>Clostridium</taxon>
    </lineage>
</organism>
<feature type="domain" description="NlpC/P60" evidence="6">
    <location>
        <begin position="214"/>
        <end position="339"/>
    </location>
</feature>
<feature type="transmembrane region" description="Helical" evidence="5">
    <location>
        <begin position="27"/>
        <end position="48"/>
    </location>
</feature>
<comment type="similarity">
    <text evidence="1">Belongs to the peptidase C40 family.</text>
</comment>
<evidence type="ECO:0000256" key="4">
    <source>
        <dbReference type="ARBA" id="ARBA00022807"/>
    </source>
</evidence>
<evidence type="ECO:0000256" key="2">
    <source>
        <dbReference type="ARBA" id="ARBA00022670"/>
    </source>
</evidence>
<evidence type="ECO:0000256" key="1">
    <source>
        <dbReference type="ARBA" id="ARBA00007074"/>
    </source>
</evidence>
<evidence type="ECO:0000256" key="3">
    <source>
        <dbReference type="ARBA" id="ARBA00022801"/>
    </source>
</evidence>
<dbReference type="EMBL" id="VUMD01000015">
    <property type="protein sequence ID" value="MSS37878.1"/>
    <property type="molecule type" value="Genomic_DNA"/>
</dbReference>
<protein>
    <submittedName>
        <fullName evidence="7">NlpC/P60 family protein</fullName>
    </submittedName>
</protein>
<evidence type="ECO:0000259" key="6">
    <source>
        <dbReference type="PROSITE" id="PS51935"/>
    </source>
</evidence>
<dbReference type="InterPro" id="IPR051202">
    <property type="entry name" value="Peptidase_C40"/>
</dbReference>
<dbReference type="InterPro" id="IPR038765">
    <property type="entry name" value="Papain-like_cys_pep_sf"/>
</dbReference>
<keyword evidence="3" id="KW-0378">Hydrolase</keyword>
<accession>A0A7X2NNB0</accession>
<dbReference type="Pfam" id="PF00877">
    <property type="entry name" value="NLPC_P60"/>
    <property type="match status" value="1"/>
</dbReference>
<dbReference type="SUPFAM" id="SSF54001">
    <property type="entry name" value="Cysteine proteinases"/>
    <property type="match status" value="1"/>
</dbReference>
<dbReference type="PANTHER" id="PTHR47053">
    <property type="entry name" value="MUREIN DD-ENDOPEPTIDASE MEPH-RELATED"/>
    <property type="match status" value="1"/>
</dbReference>
<dbReference type="GO" id="GO:0008234">
    <property type="term" value="F:cysteine-type peptidase activity"/>
    <property type="evidence" value="ECO:0007669"/>
    <property type="project" value="UniProtKB-KW"/>
</dbReference>
<evidence type="ECO:0000313" key="8">
    <source>
        <dbReference type="Proteomes" id="UP000429958"/>
    </source>
</evidence>
<keyword evidence="8" id="KW-1185">Reference proteome</keyword>
<dbReference type="GO" id="GO:0006508">
    <property type="term" value="P:proteolysis"/>
    <property type="evidence" value="ECO:0007669"/>
    <property type="project" value="UniProtKB-KW"/>
</dbReference>
<name>A0A7X2NNB0_9CLOT</name>
<dbReference type="AlphaFoldDB" id="A0A7X2NNB0"/>
<keyword evidence="2" id="KW-0645">Protease</keyword>
<keyword evidence="5" id="KW-1133">Transmembrane helix</keyword>
<comment type="caution">
    <text evidence="7">The sequence shown here is derived from an EMBL/GenBank/DDBJ whole genome shotgun (WGS) entry which is preliminary data.</text>
</comment>
<dbReference type="RefSeq" id="WP_154473320.1">
    <property type="nucleotide sequence ID" value="NZ_VUMD01000015.1"/>
</dbReference>
<evidence type="ECO:0000313" key="7">
    <source>
        <dbReference type="EMBL" id="MSS37878.1"/>
    </source>
</evidence>
<dbReference type="Gene3D" id="3.90.1720.10">
    <property type="entry name" value="endopeptidase domain like (from Nostoc punctiforme)"/>
    <property type="match status" value="1"/>
</dbReference>
<evidence type="ECO:0000256" key="5">
    <source>
        <dbReference type="SAM" id="Phobius"/>
    </source>
</evidence>
<keyword evidence="5" id="KW-0812">Transmembrane</keyword>
<dbReference type="PANTHER" id="PTHR47053:SF5">
    <property type="entry name" value="BIFUNCTIONAL MURAMIDASE_DL-ENDOPEPTIDASE CWLT"/>
    <property type="match status" value="1"/>
</dbReference>
<keyword evidence="5" id="KW-0472">Membrane</keyword>
<dbReference type="PROSITE" id="PS51935">
    <property type="entry name" value="NLPC_P60"/>
    <property type="match status" value="1"/>
</dbReference>
<dbReference type="InterPro" id="IPR000064">
    <property type="entry name" value="NLP_P60_dom"/>
</dbReference>
<reference evidence="7 8" key="1">
    <citation type="submission" date="2019-08" db="EMBL/GenBank/DDBJ databases">
        <title>In-depth cultivation of the pig gut microbiome towards novel bacterial diversity and tailored functional studies.</title>
        <authorList>
            <person name="Wylensek D."/>
            <person name="Hitch T.C.A."/>
            <person name="Clavel T."/>
        </authorList>
    </citation>
    <scope>NUCLEOTIDE SEQUENCE [LARGE SCALE GENOMIC DNA]</scope>
    <source>
        <strain evidence="7 8">WCA-389-WT-23D1</strain>
    </source>
</reference>